<dbReference type="SUPFAM" id="SSF53335">
    <property type="entry name" value="S-adenosyl-L-methionine-dependent methyltransferases"/>
    <property type="match status" value="1"/>
</dbReference>
<evidence type="ECO:0000313" key="3">
    <source>
        <dbReference type="Proteomes" id="UP001642484"/>
    </source>
</evidence>
<evidence type="ECO:0000256" key="1">
    <source>
        <dbReference type="SAM" id="MobiDB-lite"/>
    </source>
</evidence>
<accession>A0ABP0JCS2</accession>
<feature type="non-terminal residue" evidence="2">
    <location>
        <position position="1"/>
    </location>
</feature>
<gene>
    <name evidence="2" type="ORF">CCMP2556_LOCUS10760</name>
</gene>
<dbReference type="EMBL" id="CAXAMN010005084">
    <property type="protein sequence ID" value="CAK9012208.1"/>
    <property type="molecule type" value="Genomic_DNA"/>
</dbReference>
<reference evidence="2 3" key="1">
    <citation type="submission" date="2024-02" db="EMBL/GenBank/DDBJ databases">
        <authorList>
            <person name="Chen Y."/>
            <person name="Shah S."/>
            <person name="Dougan E. K."/>
            <person name="Thang M."/>
            <person name="Chan C."/>
        </authorList>
    </citation>
    <scope>NUCLEOTIDE SEQUENCE [LARGE SCALE GENOMIC DNA]</scope>
</reference>
<feature type="compositionally biased region" description="Basic residues" evidence="1">
    <location>
        <begin position="264"/>
        <end position="289"/>
    </location>
</feature>
<sequence>VVACMLASFVRMQPKWGLFENVFGLRRYFAKFFNLCRRHGIFADYHVLVLPLCPHQILQEPIRRKRLFICLIRKDLAITADQALLRGLVERLVQAAARTSSHVPLQGLLQHSRPTAAAEFTDRVRGIIQQEVKKYKVDPARPLVLDISQSAGRVPRGFGVVPCLTLSSALVLHKPGQGLARISGLDKLVLHGVPVEKYRVAKEIEEKLHRLCGNSMHVAVVGLAMTVCFALIDWTRTAQTKSKGGTNSKPIIWHNFKEILGTKKPRAKAKKSFKTAPPKRKAAVSRRHNAGLGKQTSGQAGQSRPRLAELLR</sequence>
<protein>
    <submittedName>
        <fullName evidence="2">Uncharacterized protein</fullName>
    </submittedName>
</protein>
<proteinExistence type="predicted"/>
<keyword evidence="3" id="KW-1185">Reference proteome</keyword>
<name>A0ABP0JCS2_9DINO</name>
<evidence type="ECO:0000313" key="2">
    <source>
        <dbReference type="EMBL" id="CAK9012208.1"/>
    </source>
</evidence>
<feature type="region of interest" description="Disordered" evidence="1">
    <location>
        <begin position="264"/>
        <end position="312"/>
    </location>
</feature>
<organism evidence="2 3">
    <name type="scientific">Durusdinium trenchii</name>
    <dbReference type="NCBI Taxonomy" id="1381693"/>
    <lineage>
        <taxon>Eukaryota</taxon>
        <taxon>Sar</taxon>
        <taxon>Alveolata</taxon>
        <taxon>Dinophyceae</taxon>
        <taxon>Suessiales</taxon>
        <taxon>Symbiodiniaceae</taxon>
        <taxon>Durusdinium</taxon>
    </lineage>
</organism>
<dbReference type="InterPro" id="IPR029063">
    <property type="entry name" value="SAM-dependent_MTases_sf"/>
</dbReference>
<comment type="caution">
    <text evidence="2">The sequence shown here is derived from an EMBL/GenBank/DDBJ whole genome shotgun (WGS) entry which is preliminary data.</text>
</comment>
<dbReference type="Proteomes" id="UP001642484">
    <property type="component" value="Unassembled WGS sequence"/>
</dbReference>
<feature type="non-terminal residue" evidence="2">
    <location>
        <position position="312"/>
    </location>
</feature>